<keyword evidence="1" id="KW-1133">Transmembrane helix</keyword>
<feature type="transmembrane region" description="Helical" evidence="1">
    <location>
        <begin position="29"/>
        <end position="50"/>
    </location>
</feature>
<feature type="transmembrane region" description="Helical" evidence="1">
    <location>
        <begin position="82"/>
        <end position="107"/>
    </location>
</feature>
<keyword evidence="1" id="KW-0812">Transmembrane</keyword>
<keyword evidence="2" id="KW-1185">Reference proteome</keyword>
<sequence>MFDSWDWQMFTNSVCYCNKFYLMSSDVNIWTNTILSFILLASIIINFVLYRSSLKDYQNFNLNTKAHHLQQRFQMANNIKTASLLTPMFLCQGITGLLVTILVSVIAGLTSDPSQVKSSIINCVISTTLIASLGMWIIPIFWVKKNNYLRLITLKKFPKWRHIFLMHGTLVEPHQQQMEIVATTTIRNIFVLQSSCRMKHDTNTVQYRLEPEKANKIIETMWATRATKRVNNYMKS</sequence>
<name>A0A915JQF6_ROMCU</name>
<accession>A0A915JQF6</accession>
<evidence type="ECO:0000313" key="3">
    <source>
        <dbReference type="WBParaSite" id="nRc.2.0.1.t28141-RA"/>
    </source>
</evidence>
<dbReference type="WBParaSite" id="nRc.2.0.1.t28141-RA">
    <property type="protein sequence ID" value="nRc.2.0.1.t28141-RA"/>
    <property type="gene ID" value="nRc.2.0.1.g28141"/>
</dbReference>
<proteinExistence type="predicted"/>
<evidence type="ECO:0000256" key="1">
    <source>
        <dbReference type="SAM" id="Phobius"/>
    </source>
</evidence>
<feature type="transmembrane region" description="Helical" evidence="1">
    <location>
        <begin position="119"/>
        <end position="143"/>
    </location>
</feature>
<dbReference type="Proteomes" id="UP000887565">
    <property type="component" value="Unplaced"/>
</dbReference>
<keyword evidence="1" id="KW-0472">Membrane</keyword>
<dbReference type="AlphaFoldDB" id="A0A915JQF6"/>
<reference evidence="3" key="1">
    <citation type="submission" date="2022-11" db="UniProtKB">
        <authorList>
            <consortium name="WormBaseParasite"/>
        </authorList>
    </citation>
    <scope>IDENTIFICATION</scope>
</reference>
<organism evidence="2 3">
    <name type="scientific">Romanomermis culicivorax</name>
    <name type="common">Nematode worm</name>
    <dbReference type="NCBI Taxonomy" id="13658"/>
    <lineage>
        <taxon>Eukaryota</taxon>
        <taxon>Metazoa</taxon>
        <taxon>Ecdysozoa</taxon>
        <taxon>Nematoda</taxon>
        <taxon>Enoplea</taxon>
        <taxon>Dorylaimia</taxon>
        <taxon>Mermithida</taxon>
        <taxon>Mermithoidea</taxon>
        <taxon>Mermithidae</taxon>
        <taxon>Romanomermis</taxon>
    </lineage>
</organism>
<protein>
    <submittedName>
        <fullName evidence="3">Uncharacterized protein</fullName>
    </submittedName>
</protein>
<evidence type="ECO:0000313" key="2">
    <source>
        <dbReference type="Proteomes" id="UP000887565"/>
    </source>
</evidence>